<evidence type="ECO:0000313" key="2">
    <source>
        <dbReference type="EMBL" id="OAJ96151.1"/>
    </source>
</evidence>
<dbReference type="AlphaFoldDB" id="A0A177Y5L2"/>
<dbReference type="InterPro" id="IPR018119">
    <property type="entry name" value="Strictosidine_synth_cons-reg"/>
</dbReference>
<comment type="caution">
    <text evidence="2">The sequence shown here is derived from an EMBL/GenBank/DDBJ whole genome shotgun (WGS) entry which is preliminary data.</text>
</comment>
<dbReference type="Pfam" id="PF03088">
    <property type="entry name" value="Str_synth"/>
    <property type="match status" value="1"/>
</dbReference>
<proteinExistence type="predicted"/>
<organism evidence="2 3">
    <name type="scientific">Vibrio bivalvicida</name>
    <dbReference type="NCBI Taxonomy" id="1276888"/>
    <lineage>
        <taxon>Bacteria</taxon>
        <taxon>Pseudomonadati</taxon>
        <taxon>Pseudomonadota</taxon>
        <taxon>Gammaproteobacteria</taxon>
        <taxon>Vibrionales</taxon>
        <taxon>Vibrionaceae</taxon>
        <taxon>Vibrio</taxon>
        <taxon>Vibrio oreintalis group</taxon>
    </lineage>
</organism>
<dbReference type="RefSeq" id="WP_054962645.1">
    <property type="nucleotide sequence ID" value="NZ_LLEI02000010.1"/>
</dbReference>
<dbReference type="SUPFAM" id="SSF63825">
    <property type="entry name" value="YWTD domain"/>
    <property type="match status" value="1"/>
</dbReference>
<dbReference type="Gene3D" id="2.120.10.30">
    <property type="entry name" value="TolB, C-terminal domain"/>
    <property type="match status" value="1"/>
</dbReference>
<gene>
    <name evidence="2" type="ORF">APB76_01200</name>
</gene>
<dbReference type="EMBL" id="LLEI02000010">
    <property type="protein sequence ID" value="OAJ96151.1"/>
    <property type="molecule type" value="Genomic_DNA"/>
</dbReference>
<sequence length="155" mass="17827">MTIEDNSIEQFLDEEIADSRGLTFSDKFIAVSDGFNGRVILLDINTKEKATVLNGLQYPNGISFTKDHHLYIVEEHKNVIRKFDIADWSEVWRSPKFQLQSPSSAYEIESGMYQGKLLIAEADGNRIFIVEPKKWKVLYEINNLRSVLKAIPVYN</sequence>
<name>A0A177Y5L2_9VIBR</name>
<reference evidence="2 3" key="1">
    <citation type="journal article" date="2016" name="Syst. Appl. Microbiol.">
        <title>Vibrio bivalvicida sp. nov., a novel larval pathogen for bivalve molluscs reared in a hatchery.</title>
        <authorList>
            <person name="Dubert J."/>
            <person name="Romalde J.L."/>
            <person name="Prado S."/>
            <person name="Barja J.L."/>
        </authorList>
    </citation>
    <scope>NUCLEOTIDE SEQUENCE [LARGE SCALE GENOMIC DNA]</scope>
    <source>
        <strain evidence="2 3">605</strain>
    </source>
</reference>
<accession>A0A177Y5L2</accession>
<evidence type="ECO:0000259" key="1">
    <source>
        <dbReference type="Pfam" id="PF03088"/>
    </source>
</evidence>
<dbReference type="Proteomes" id="UP000078406">
    <property type="component" value="Unassembled WGS sequence"/>
</dbReference>
<evidence type="ECO:0000313" key="3">
    <source>
        <dbReference type="Proteomes" id="UP000078406"/>
    </source>
</evidence>
<protein>
    <recommendedName>
        <fullName evidence="1">Strictosidine synthase conserved region domain-containing protein</fullName>
    </recommendedName>
</protein>
<dbReference type="InterPro" id="IPR011042">
    <property type="entry name" value="6-blade_b-propeller_TolB-like"/>
</dbReference>
<feature type="domain" description="Strictosidine synthase conserved region" evidence="1">
    <location>
        <begin position="35"/>
        <end position="82"/>
    </location>
</feature>